<accession>A0A5B9PEB5</accession>
<dbReference type="InterPro" id="IPR018247">
    <property type="entry name" value="EF_Hand_1_Ca_BS"/>
</dbReference>
<dbReference type="AlphaFoldDB" id="A0A5B9PEB5"/>
<evidence type="ECO:0000256" key="1">
    <source>
        <dbReference type="SAM" id="SignalP"/>
    </source>
</evidence>
<evidence type="ECO:0000313" key="3">
    <source>
        <dbReference type="Proteomes" id="UP000322214"/>
    </source>
</evidence>
<organism evidence="2 3">
    <name type="scientific">Mariniblastus fucicola</name>
    <dbReference type="NCBI Taxonomy" id="980251"/>
    <lineage>
        <taxon>Bacteria</taxon>
        <taxon>Pseudomonadati</taxon>
        <taxon>Planctomycetota</taxon>
        <taxon>Planctomycetia</taxon>
        <taxon>Pirellulales</taxon>
        <taxon>Pirellulaceae</taxon>
        <taxon>Mariniblastus</taxon>
    </lineage>
</organism>
<dbReference type="EMBL" id="CP042912">
    <property type="protein sequence ID" value="QEG22916.1"/>
    <property type="molecule type" value="Genomic_DNA"/>
</dbReference>
<gene>
    <name evidence="2" type="ORF">MFFC18_28040</name>
</gene>
<feature type="chain" id="PRO_5022767363" description="Dockerin domain-containing protein" evidence="1">
    <location>
        <begin position="20"/>
        <end position="331"/>
    </location>
</feature>
<dbReference type="Proteomes" id="UP000322214">
    <property type="component" value="Chromosome"/>
</dbReference>
<feature type="signal peptide" evidence="1">
    <location>
        <begin position="1"/>
        <end position="19"/>
    </location>
</feature>
<keyword evidence="3" id="KW-1185">Reference proteome</keyword>
<name>A0A5B9PEB5_9BACT</name>
<dbReference type="KEGG" id="mff:MFFC18_28040"/>
<sequence precursor="true">MRHLLFTIAIALLSLAQTAKGLEAQTIVASEDFDGGATNLISSNVPTEDGGGGDTFAVGATAAWPTTGGTPFAIADNTVGDVGDSGFFEADNEGIFGVNSDFTNMFLGISDSDDIGDVTAEWQFDISSAGSSPLSLSVDIGSMEGSDFAYSADTVLRFEASIDGGVSQVVFDIVADPAGNGYTYRALDNGVEVVANDNALSVTGDNTVTKFLANDGTAAADLFVDKSLASDGTLDTFTTAIDGAGSTLTITLTANVPFEAIAFDNLAVSVPEDTTIKGDGDGDGDVDFVDLDLFANVLFGTSPYDAVFDFDEDADVDFVDLDLFANVLFGL</sequence>
<evidence type="ECO:0008006" key="4">
    <source>
        <dbReference type="Google" id="ProtNLM"/>
    </source>
</evidence>
<protein>
    <recommendedName>
        <fullName evidence="4">Dockerin domain-containing protein</fullName>
    </recommendedName>
</protein>
<evidence type="ECO:0000313" key="2">
    <source>
        <dbReference type="EMBL" id="QEG22916.1"/>
    </source>
</evidence>
<dbReference type="PROSITE" id="PS00018">
    <property type="entry name" value="EF_HAND_1"/>
    <property type="match status" value="1"/>
</dbReference>
<dbReference type="RefSeq" id="WP_075082945.1">
    <property type="nucleotide sequence ID" value="NZ_CP042912.1"/>
</dbReference>
<reference evidence="2 3" key="1">
    <citation type="submission" date="2019-08" db="EMBL/GenBank/DDBJ databases">
        <title>Deep-cultivation of Planctomycetes and their phenomic and genomic characterization uncovers novel biology.</title>
        <authorList>
            <person name="Wiegand S."/>
            <person name="Jogler M."/>
            <person name="Boedeker C."/>
            <person name="Pinto D."/>
            <person name="Vollmers J."/>
            <person name="Rivas-Marin E."/>
            <person name="Kohn T."/>
            <person name="Peeters S.H."/>
            <person name="Heuer A."/>
            <person name="Rast P."/>
            <person name="Oberbeckmann S."/>
            <person name="Bunk B."/>
            <person name="Jeske O."/>
            <person name="Meyerdierks A."/>
            <person name="Storesund J.E."/>
            <person name="Kallscheuer N."/>
            <person name="Luecker S."/>
            <person name="Lage O.M."/>
            <person name="Pohl T."/>
            <person name="Merkel B.J."/>
            <person name="Hornburger P."/>
            <person name="Mueller R.-W."/>
            <person name="Bruemmer F."/>
            <person name="Labrenz M."/>
            <person name="Spormann A.M."/>
            <person name="Op den Camp H."/>
            <person name="Overmann J."/>
            <person name="Amann R."/>
            <person name="Jetten M.S.M."/>
            <person name="Mascher T."/>
            <person name="Medema M.H."/>
            <person name="Devos D.P."/>
            <person name="Kaster A.-K."/>
            <person name="Ovreas L."/>
            <person name="Rohde M."/>
            <person name="Galperin M.Y."/>
            <person name="Jogler C."/>
        </authorList>
    </citation>
    <scope>NUCLEOTIDE SEQUENCE [LARGE SCALE GENOMIC DNA]</scope>
    <source>
        <strain evidence="2 3">FC18</strain>
    </source>
</reference>
<proteinExistence type="predicted"/>
<keyword evidence="1" id="KW-0732">Signal</keyword>